<dbReference type="SUPFAM" id="SSF56935">
    <property type="entry name" value="Porins"/>
    <property type="match status" value="1"/>
</dbReference>
<keyword evidence="4" id="KW-0410">Iron transport</keyword>
<keyword evidence="3" id="KW-1134">Transmembrane beta strand</keyword>
<reference evidence="12" key="2">
    <citation type="journal article" date="2021" name="PeerJ">
        <title>Extensive microbial diversity within the chicken gut microbiome revealed by metagenomics and culture.</title>
        <authorList>
            <person name="Gilroy R."/>
            <person name="Ravi A."/>
            <person name="Getino M."/>
            <person name="Pursley I."/>
            <person name="Horton D.L."/>
            <person name="Alikhan N.F."/>
            <person name="Baker D."/>
            <person name="Gharbi K."/>
            <person name="Hall N."/>
            <person name="Watson M."/>
            <person name="Adriaenssens E.M."/>
            <person name="Foster-Nyarko E."/>
            <person name="Jarju S."/>
            <person name="Secka A."/>
            <person name="Antonio M."/>
            <person name="Oren A."/>
            <person name="Chaudhuri R.R."/>
            <person name="La Ragione R."/>
            <person name="Hildebrand F."/>
            <person name="Pallen M.J."/>
        </authorList>
    </citation>
    <scope>NUCLEOTIDE SEQUENCE</scope>
    <source>
        <strain evidence="12">B1-8020</strain>
    </source>
</reference>
<evidence type="ECO:0000256" key="2">
    <source>
        <dbReference type="ARBA" id="ARBA00022448"/>
    </source>
</evidence>
<comment type="caution">
    <text evidence="12">The sequence shown here is derived from an EMBL/GenBank/DDBJ whole genome shotgun (WGS) entry which is preliminary data.</text>
</comment>
<reference evidence="12" key="1">
    <citation type="submission" date="2020-10" db="EMBL/GenBank/DDBJ databases">
        <authorList>
            <person name="Gilroy R."/>
        </authorList>
    </citation>
    <scope>NUCLEOTIDE SEQUENCE</scope>
    <source>
        <strain evidence="12">B1-8020</strain>
    </source>
</reference>
<dbReference type="GO" id="GO:0009279">
    <property type="term" value="C:cell outer membrane"/>
    <property type="evidence" value="ECO:0007669"/>
    <property type="project" value="UniProtKB-SubCell"/>
</dbReference>
<feature type="domain" description="TonB-dependent receptor-like beta-barrel" evidence="11">
    <location>
        <begin position="2"/>
        <end position="119"/>
    </location>
</feature>
<evidence type="ECO:0000256" key="9">
    <source>
        <dbReference type="ARBA" id="ARBA00023136"/>
    </source>
</evidence>
<keyword evidence="12" id="KW-0675">Receptor</keyword>
<evidence type="ECO:0000256" key="4">
    <source>
        <dbReference type="ARBA" id="ARBA00022496"/>
    </source>
</evidence>
<dbReference type="PANTHER" id="PTHR32552">
    <property type="entry name" value="FERRICHROME IRON RECEPTOR-RELATED"/>
    <property type="match status" value="1"/>
</dbReference>
<evidence type="ECO:0000256" key="10">
    <source>
        <dbReference type="ARBA" id="ARBA00023237"/>
    </source>
</evidence>
<evidence type="ECO:0000313" key="13">
    <source>
        <dbReference type="Proteomes" id="UP000823604"/>
    </source>
</evidence>
<evidence type="ECO:0000256" key="7">
    <source>
        <dbReference type="ARBA" id="ARBA00023065"/>
    </source>
</evidence>
<keyword evidence="7" id="KW-0406">Ion transport</keyword>
<evidence type="ECO:0000256" key="6">
    <source>
        <dbReference type="ARBA" id="ARBA00023004"/>
    </source>
</evidence>
<dbReference type="InterPro" id="IPR039426">
    <property type="entry name" value="TonB-dep_rcpt-like"/>
</dbReference>
<dbReference type="InterPro" id="IPR036942">
    <property type="entry name" value="Beta-barrel_TonB_sf"/>
</dbReference>
<dbReference type="Pfam" id="PF00593">
    <property type="entry name" value="TonB_dep_Rec_b-barrel"/>
    <property type="match status" value="1"/>
</dbReference>
<accession>A0A9D9IJT4</accession>
<evidence type="ECO:0000313" key="12">
    <source>
        <dbReference type="EMBL" id="MBO8473490.1"/>
    </source>
</evidence>
<organism evidence="12 13">
    <name type="scientific">Candidatus Merdivivens pullicola</name>
    <dbReference type="NCBI Taxonomy" id="2840872"/>
    <lineage>
        <taxon>Bacteria</taxon>
        <taxon>Pseudomonadati</taxon>
        <taxon>Bacteroidota</taxon>
        <taxon>Bacteroidia</taxon>
        <taxon>Bacteroidales</taxon>
        <taxon>Muribaculaceae</taxon>
        <taxon>Muribaculaceae incertae sedis</taxon>
        <taxon>Candidatus Merdivivens</taxon>
    </lineage>
</organism>
<evidence type="ECO:0000256" key="3">
    <source>
        <dbReference type="ARBA" id="ARBA00022452"/>
    </source>
</evidence>
<dbReference type="AlphaFoldDB" id="A0A9D9IJT4"/>
<dbReference type="Proteomes" id="UP000823604">
    <property type="component" value="Unassembled WGS sequence"/>
</dbReference>
<keyword evidence="8" id="KW-0798">TonB box</keyword>
<dbReference type="EMBL" id="JADIMA010000076">
    <property type="protein sequence ID" value="MBO8473490.1"/>
    <property type="molecule type" value="Genomic_DNA"/>
</dbReference>
<keyword evidence="10" id="KW-0998">Cell outer membrane</keyword>
<name>A0A9D9IJT4_9BACT</name>
<comment type="subcellular location">
    <subcellularLocation>
        <location evidence="1">Cell outer membrane</location>
        <topology evidence="1">Multi-pass membrane protein</topology>
    </subcellularLocation>
</comment>
<feature type="non-terminal residue" evidence="12">
    <location>
        <position position="1"/>
    </location>
</feature>
<proteinExistence type="predicted"/>
<evidence type="ECO:0000256" key="5">
    <source>
        <dbReference type="ARBA" id="ARBA00022692"/>
    </source>
</evidence>
<keyword evidence="9" id="KW-0472">Membrane</keyword>
<dbReference type="Gene3D" id="2.40.170.20">
    <property type="entry name" value="TonB-dependent receptor, beta-barrel domain"/>
    <property type="match status" value="1"/>
</dbReference>
<keyword evidence="2" id="KW-0813">Transport</keyword>
<keyword evidence="6" id="KW-0408">Iron</keyword>
<protein>
    <submittedName>
        <fullName evidence="12">TonB-dependent receptor</fullName>
    </submittedName>
</protein>
<keyword evidence="5" id="KW-0812">Transmembrane</keyword>
<evidence type="ECO:0000256" key="1">
    <source>
        <dbReference type="ARBA" id="ARBA00004571"/>
    </source>
</evidence>
<dbReference type="GO" id="GO:0006826">
    <property type="term" value="P:iron ion transport"/>
    <property type="evidence" value="ECO:0007669"/>
    <property type="project" value="UniProtKB-KW"/>
</dbReference>
<evidence type="ECO:0000259" key="11">
    <source>
        <dbReference type="Pfam" id="PF00593"/>
    </source>
</evidence>
<dbReference type="InterPro" id="IPR000531">
    <property type="entry name" value="Beta-barrel_TonB"/>
</dbReference>
<evidence type="ECO:0000256" key="8">
    <source>
        <dbReference type="ARBA" id="ARBA00023077"/>
    </source>
</evidence>
<sequence>RSIGLEASAAYHYRDFSADINYGRTDARFIKYDDGQNDYSGKHVPYIPLNTLAASVTYTLRLPTGVLESIDFNINTKAFGKIWWDEMNTVSQPFYALLNASVGFMFGKGFSVEIWGKNITATDYDTFYFVSMGNAFLQNGLPARYGISLRLEL</sequence>
<gene>
    <name evidence="12" type="ORF">IAB81_07690</name>
</gene>
<dbReference type="PANTHER" id="PTHR32552:SF81">
    <property type="entry name" value="TONB-DEPENDENT OUTER MEMBRANE RECEPTOR"/>
    <property type="match status" value="1"/>
</dbReference>